<dbReference type="InterPro" id="IPR010259">
    <property type="entry name" value="S8pro/Inhibitor_I9"/>
</dbReference>
<accession>A0A1G6V3K2</accession>
<dbReference type="PANTHER" id="PTHR43806:SF11">
    <property type="entry name" value="CEREVISIN-RELATED"/>
    <property type="match status" value="1"/>
</dbReference>
<dbReference type="InterPro" id="IPR000209">
    <property type="entry name" value="Peptidase_S8/S53_dom"/>
</dbReference>
<dbReference type="Gene3D" id="2.60.120.260">
    <property type="entry name" value="Galactose-binding domain-like"/>
    <property type="match status" value="1"/>
</dbReference>
<evidence type="ECO:0000256" key="2">
    <source>
        <dbReference type="ARBA" id="ARBA00022670"/>
    </source>
</evidence>
<dbReference type="InterPro" id="IPR034193">
    <property type="entry name" value="PCSK9_ProteinaseK-like"/>
</dbReference>
<dbReference type="InterPro" id="IPR022398">
    <property type="entry name" value="Peptidase_S8_His-AS"/>
</dbReference>
<evidence type="ECO:0000256" key="4">
    <source>
        <dbReference type="ARBA" id="ARBA00022825"/>
    </source>
</evidence>
<dbReference type="InterPro" id="IPR008979">
    <property type="entry name" value="Galactose-bd-like_sf"/>
</dbReference>
<dbReference type="Pfam" id="PF00082">
    <property type="entry name" value="Peptidase_S8"/>
    <property type="match status" value="1"/>
</dbReference>
<dbReference type="FunFam" id="3.40.50.200:FF:000014">
    <property type="entry name" value="Proteinase K"/>
    <property type="match status" value="1"/>
</dbReference>
<protein>
    <submittedName>
        <fullName evidence="8">Peptidase inhibitor I9</fullName>
    </submittedName>
</protein>
<gene>
    <name evidence="8" type="ORF">SAMN05216174_111202</name>
</gene>
<dbReference type="SUPFAM" id="SSF52743">
    <property type="entry name" value="Subtilisin-like"/>
    <property type="match status" value="1"/>
</dbReference>
<dbReference type="OrthoDB" id="9766923at2"/>
<evidence type="ECO:0000256" key="6">
    <source>
        <dbReference type="RuleBase" id="RU003355"/>
    </source>
</evidence>
<proteinExistence type="inferred from homology"/>
<dbReference type="PROSITE" id="PS00136">
    <property type="entry name" value="SUBTILASE_ASP"/>
    <property type="match status" value="1"/>
</dbReference>
<dbReference type="PROSITE" id="PS51829">
    <property type="entry name" value="P_HOMO_B"/>
    <property type="match status" value="1"/>
</dbReference>
<dbReference type="PROSITE" id="PS51892">
    <property type="entry name" value="SUBTILASE"/>
    <property type="match status" value="1"/>
</dbReference>
<feature type="active site" description="Charge relay system" evidence="5">
    <location>
        <position position="340"/>
    </location>
</feature>
<dbReference type="Gene3D" id="3.30.70.80">
    <property type="entry name" value="Peptidase S8 propeptide/proteinase inhibitor I9"/>
    <property type="match status" value="1"/>
</dbReference>
<dbReference type="PANTHER" id="PTHR43806">
    <property type="entry name" value="PEPTIDASE S8"/>
    <property type="match status" value="1"/>
</dbReference>
<feature type="active site" description="Charge relay system" evidence="5">
    <location>
        <position position="155"/>
    </location>
</feature>
<dbReference type="Proteomes" id="UP000199501">
    <property type="component" value="Unassembled WGS sequence"/>
</dbReference>
<organism evidence="8 9">
    <name type="scientific">Actinokineospora iranica</name>
    <dbReference type="NCBI Taxonomy" id="1271860"/>
    <lineage>
        <taxon>Bacteria</taxon>
        <taxon>Bacillati</taxon>
        <taxon>Actinomycetota</taxon>
        <taxon>Actinomycetes</taxon>
        <taxon>Pseudonocardiales</taxon>
        <taxon>Pseudonocardiaceae</taxon>
        <taxon>Actinokineospora</taxon>
    </lineage>
</organism>
<dbReference type="STRING" id="1271860.SAMN05216174_111202"/>
<reference evidence="9" key="1">
    <citation type="submission" date="2016-10" db="EMBL/GenBank/DDBJ databases">
        <authorList>
            <person name="Varghese N."/>
            <person name="Submissions S."/>
        </authorList>
    </citation>
    <scope>NUCLEOTIDE SEQUENCE [LARGE SCALE GENOMIC DNA]</scope>
    <source>
        <strain evidence="9">IBRC-M 10403</strain>
    </source>
</reference>
<dbReference type="InterPro" id="IPR023828">
    <property type="entry name" value="Peptidase_S8_Ser-AS"/>
</dbReference>
<feature type="domain" description="P/Homo B" evidence="7">
    <location>
        <begin position="392"/>
        <end position="521"/>
    </location>
</feature>
<sequence>MDIRSGTARRRGLALAVLAGVLGGLSLTTPAVATEGAVLGAGQADVIKDSYIVVLARPGVDASSLTARHGGRVEHRYTAALNGYAAIMTERQAKRLAADPAVAYVAADRTVRADTEQLYPPSWGLNRVDQGYTVPPSSRYIYSTTASNVNAYILDTGINMTHTDFGGRAVSGIDTVDNDADATDCNGHGTHVAGTVGGSAYGVAKGVDLIGVRVLDCFGNGSYAGVIAGVDWVTANHVKPAVANMSLTGGGYAPLDTAVANSIAAGVTYTLSAGNNGADACDYSPARTPAAITVAATDGFDIRADFSNYGSCVDIFAPGVDITSAWVGGNTAGNTISGTSMAAPHVAGAAALYLSGTPTATPADVRGVLNILATPGTITNPGAGSPSKMLKTPGSPFAPFGSATNGTDSTLPDGGAAIDQQITFNTAPATASATSVVGVHLVHQDLSEVSVRLIAPDGSVYPLINQGASSGTGMASGYMVNLSSEQKSGTWKLRVQDHVTGDTGYLSTFSLHLDAPANFWQIN</sequence>
<dbReference type="InterPro" id="IPR023827">
    <property type="entry name" value="Peptidase_S8_Asp-AS"/>
</dbReference>
<dbReference type="CDD" id="cd04077">
    <property type="entry name" value="Peptidases_S8_PCSK9_ProteinaseK_like"/>
    <property type="match status" value="1"/>
</dbReference>
<dbReference type="GO" id="GO:0004252">
    <property type="term" value="F:serine-type endopeptidase activity"/>
    <property type="evidence" value="ECO:0007669"/>
    <property type="project" value="UniProtKB-UniRule"/>
</dbReference>
<dbReference type="PRINTS" id="PR00723">
    <property type="entry name" value="SUBTILISIN"/>
</dbReference>
<keyword evidence="4 5" id="KW-0720">Serine protease</keyword>
<dbReference type="Pfam" id="PF05922">
    <property type="entry name" value="Inhibitor_I9"/>
    <property type="match status" value="1"/>
</dbReference>
<keyword evidence="9" id="KW-1185">Reference proteome</keyword>
<comment type="similarity">
    <text evidence="1 5 6">Belongs to the peptidase S8 family.</text>
</comment>
<dbReference type="RefSeq" id="WP_091454183.1">
    <property type="nucleotide sequence ID" value="NZ_FMZZ01000011.1"/>
</dbReference>
<dbReference type="SUPFAM" id="SSF49785">
    <property type="entry name" value="Galactose-binding domain-like"/>
    <property type="match status" value="1"/>
</dbReference>
<dbReference type="PROSITE" id="PS00138">
    <property type="entry name" value="SUBTILASE_SER"/>
    <property type="match status" value="1"/>
</dbReference>
<feature type="active site" description="Charge relay system" evidence="5">
    <location>
        <position position="188"/>
    </location>
</feature>
<dbReference type="InterPro" id="IPR050131">
    <property type="entry name" value="Peptidase_S8_subtilisin-like"/>
</dbReference>
<keyword evidence="2 5" id="KW-0645">Protease</keyword>
<dbReference type="InterPro" id="IPR002884">
    <property type="entry name" value="P_dom"/>
</dbReference>
<dbReference type="Gene3D" id="3.40.50.200">
    <property type="entry name" value="Peptidase S8/S53 domain"/>
    <property type="match status" value="1"/>
</dbReference>
<keyword evidence="3 5" id="KW-0378">Hydrolase</keyword>
<dbReference type="PROSITE" id="PS00137">
    <property type="entry name" value="SUBTILASE_HIS"/>
    <property type="match status" value="1"/>
</dbReference>
<evidence type="ECO:0000256" key="5">
    <source>
        <dbReference type="PROSITE-ProRule" id="PRU01240"/>
    </source>
</evidence>
<dbReference type="GO" id="GO:0005615">
    <property type="term" value="C:extracellular space"/>
    <property type="evidence" value="ECO:0007669"/>
    <property type="project" value="TreeGrafter"/>
</dbReference>
<dbReference type="SUPFAM" id="SSF54897">
    <property type="entry name" value="Protease propeptides/inhibitors"/>
    <property type="match status" value="1"/>
</dbReference>
<dbReference type="AlphaFoldDB" id="A0A1G6V3K2"/>
<evidence type="ECO:0000259" key="7">
    <source>
        <dbReference type="PROSITE" id="PS51829"/>
    </source>
</evidence>
<dbReference type="InterPro" id="IPR036852">
    <property type="entry name" value="Peptidase_S8/S53_dom_sf"/>
</dbReference>
<dbReference type="Pfam" id="PF01483">
    <property type="entry name" value="P_proprotein"/>
    <property type="match status" value="1"/>
</dbReference>
<name>A0A1G6V3K2_9PSEU</name>
<dbReference type="InterPro" id="IPR015500">
    <property type="entry name" value="Peptidase_S8_subtilisin-rel"/>
</dbReference>
<dbReference type="EMBL" id="FMZZ01000011">
    <property type="protein sequence ID" value="SDD47515.1"/>
    <property type="molecule type" value="Genomic_DNA"/>
</dbReference>
<evidence type="ECO:0000256" key="1">
    <source>
        <dbReference type="ARBA" id="ARBA00011073"/>
    </source>
</evidence>
<evidence type="ECO:0000313" key="8">
    <source>
        <dbReference type="EMBL" id="SDD47515.1"/>
    </source>
</evidence>
<dbReference type="GO" id="GO:0006508">
    <property type="term" value="P:proteolysis"/>
    <property type="evidence" value="ECO:0007669"/>
    <property type="project" value="UniProtKB-KW"/>
</dbReference>
<evidence type="ECO:0000256" key="3">
    <source>
        <dbReference type="ARBA" id="ARBA00022801"/>
    </source>
</evidence>
<evidence type="ECO:0000313" key="9">
    <source>
        <dbReference type="Proteomes" id="UP000199501"/>
    </source>
</evidence>
<dbReference type="InterPro" id="IPR037045">
    <property type="entry name" value="S8pro/Inhibitor_I9_sf"/>
</dbReference>